<evidence type="ECO:0000259" key="3">
    <source>
        <dbReference type="PROSITE" id="PS50238"/>
    </source>
</evidence>
<dbReference type="InterPro" id="IPR008936">
    <property type="entry name" value="Rho_GTPase_activation_prot"/>
</dbReference>
<gene>
    <name evidence="4" type="ORF">EXIGLDRAFT_736795</name>
</gene>
<feature type="compositionally biased region" description="Polar residues" evidence="2">
    <location>
        <begin position="167"/>
        <end position="214"/>
    </location>
</feature>
<organism evidence="4 5">
    <name type="scientific">Exidia glandulosa HHB12029</name>
    <dbReference type="NCBI Taxonomy" id="1314781"/>
    <lineage>
        <taxon>Eukaryota</taxon>
        <taxon>Fungi</taxon>
        <taxon>Dikarya</taxon>
        <taxon>Basidiomycota</taxon>
        <taxon>Agaricomycotina</taxon>
        <taxon>Agaricomycetes</taxon>
        <taxon>Auriculariales</taxon>
        <taxon>Exidiaceae</taxon>
        <taxon>Exidia</taxon>
    </lineage>
</organism>
<dbReference type="Proteomes" id="UP000077266">
    <property type="component" value="Unassembled WGS sequence"/>
</dbReference>
<dbReference type="PANTHER" id="PTHR23176:SF134">
    <property type="entry name" value="RHO-TYPE GTPASE-ACTIVATING PROTEIN"/>
    <property type="match status" value="1"/>
</dbReference>
<protein>
    <submittedName>
        <fullName evidence="4">RhoGAP-domain-containing protein</fullName>
    </submittedName>
</protein>
<dbReference type="PANTHER" id="PTHR23176">
    <property type="entry name" value="RHO/RAC/CDC GTPASE-ACTIVATING PROTEIN"/>
    <property type="match status" value="1"/>
</dbReference>
<dbReference type="GO" id="GO:0005737">
    <property type="term" value="C:cytoplasm"/>
    <property type="evidence" value="ECO:0007669"/>
    <property type="project" value="TreeGrafter"/>
</dbReference>
<dbReference type="Pfam" id="PF00611">
    <property type="entry name" value="FCH"/>
    <property type="match status" value="1"/>
</dbReference>
<dbReference type="InterPro" id="IPR027267">
    <property type="entry name" value="AH/BAR_dom_sf"/>
</dbReference>
<dbReference type="SUPFAM" id="SSF103657">
    <property type="entry name" value="BAR/IMD domain-like"/>
    <property type="match status" value="1"/>
</dbReference>
<dbReference type="GO" id="GO:0005096">
    <property type="term" value="F:GTPase activator activity"/>
    <property type="evidence" value="ECO:0007669"/>
    <property type="project" value="UniProtKB-KW"/>
</dbReference>
<sequence length="734" mass="81390">MNDPTSPTAGPRVSSEVQQTGPIPMFDQHLKLLSDSYIGFFEDRIRVEEIYIESLRRLHAKAKSIDGYMDDRVNHSTTTRQAWREIRDSVEREADSRYAFLAMLRGEVMAPLVQIRETQERTKKRIREDLKESITAHADFAENTLPRLKRAYLKRCQEADEHRSASNRESPTSPVLDSNPVQRAQSVTSPSPTRLGSRPASTQITPRNRSPSTAAGTFADLAQQGKKGLNQLKGFLDGTKAGTTSNGPAAKTEAALRSVRAKREADEADKEYRKAVHWCETLRLRRVKILEGGYNSLEIFVREATDAVKKSLTVYVDNLLALAKTNVNFAEHAAPLVMKISAEKDTERIHALIPPSLAAATPKRILYHNYHVGDCPDICFGVALVDYATSRNLQEGVTPRIVQLCISEIEARGLEMEGIYRISGRHALVQDLVHKIERDERSFKFDPQTDDVYCVSSLLKQYLRQLPEPLFRFPLADRMQHTKEREEHASKGFPLLRSKIRRLPPIHQATLKHIIEHLSNVASRSAVNKMDTKNIAIVFGSVIFGEDDVPNGADVLSMQSWKDSVMEDLIIFARELFDGRTQPASPPLPSRPLDEPEQPPYPYGSSLTTYTTLPAELQRSMDSVVSGSTSPSDDFAPQFGNNPPPSIHPSRRTNHTKTPSTSSHFGGSATALTEADESVVSDAAEQTPRPENGTAPTMTLAVQPPSNAPSVSESSETSAARAVSPTSSEGEGRQ</sequence>
<dbReference type="STRING" id="1314781.A0A165PEZ2"/>
<keyword evidence="5" id="KW-1185">Reference proteome</keyword>
<feature type="region of interest" description="Disordered" evidence="2">
    <location>
        <begin position="580"/>
        <end position="608"/>
    </location>
</feature>
<dbReference type="InterPro" id="IPR001060">
    <property type="entry name" value="FCH_dom"/>
</dbReference>
<dbReference type="InterPro" id="IPR000198">
    <property type="entry name" value="RhoGAP_dom"/>
</dbReference>
<feature type="compositionally biased region" description="Polar residues" evidence="2">
    <location>
        <begin position="704"/>
        <end position="734"/>
    </location>
</feature>
<dbReference type="GO" id="GO:0007165">
    <property type="term" value="P:signal transduction"/>
    <property type="evidence" value="ECO:0007669"/>
    <property type="project" value="InterPro"/>
</dbReference>
<name>A0A165PEZ2_EXIGL</name>
<evidence type="ECO:0000313" key="5">
    <source>
        <dbReference type="Proteomes" id="UP000077266"/>
    </source>
</evidence>
<dbReference type="OrthoDB" id="79452at2759"/>
<accession>A0A165PEZ2</accession>
<keyword evidence="1" id="KW-0343">GTPase activation</keyword>
<feature type="domain" description="Rho-GAP" evidence="3">
    <location>
        <begin position="382"/>
        <end position="577"/>
    </location>
</feature>
<reference evidence="4 5" key="1">
    <citation type="journal article" date="2016" name="Mol. Biol. Evol.">
        <title>Comparative Genomics of Early-Diverging Mushroom-Forming Fungi Provides Insights into the Origins of Lignocellulose Decay Capabilities.</title>
        <authorList>
            <person name="Nagy L.G."/>
            <person name="Riley R."/>
            <person name="Tritt A."/>
            <person name="Adam C."/>
            <person name="Daum C."/>
            <person name="Floudas D."/>
            <person name="Sun H."/>
            <person name="Yadav J.S."/>
            <person name="Pangilinan J."/>
            <person name="Larsson K.H."/>
            <person name="Matsuura K."/>
            <person name="Barry K."/>
            <person name="Labutti K."/>
            <person name="Kuo R."/>
            <person name="Ohm R.A."/>
            <person name="Bhattacharya S.S."/>
            <person name="Shirouzu T."/>
            <person name="Yoshinaga Y."/>
            <person name="Martin F.M."/>
            <person name="Grigoriev I.V."/>
            <person name="Hibbett D.S."/>
        </authorList>
    </citation>
    <scope>NUCLEOTIDE SEQUENCE [LARGE SCALE GENOMIC DNA]</scope>
    <source>
        <strain evidence="4 5">HHB12029</strain>
    </source>
</reference>
<dbReference type="SMART" id="SM00324">
    <property type="entry name" value="RhoGAP"/>
    <property type="match status" value="1"/>
</dbReference>
<evidence type="ECO:0000313" key="4">
    <source>
        <dbReference type="EMBL" id="KZW02078.1"/>
    </source>
</evidence>
<evidence type="ECO:0000256" key="2">
    <source>
        <dbReference type="SAM" id="MobiDB-lite"/>
    </source>
</evidence>
<evidence type="ECO:0000256" key="1">
    <source>
        <dbReference type="ARBA" id="ARBA00022468"/>
    </source>
</evidence>
<feature type="compositionally biased region" description="Polar residues" evidence="2">
    <location>
        <begin position="656"/>
        <end position="665"/>
    </location>
</feature>
<dbReference type="SUPFAM" id="SSF48350">
    <property type="entry name" value="GTPase activation domain, GAP"/>
    <property type="match status" value="1"/>
</dbReference>
<dbReference type="AlphaFoldDB" id="A0A165PEZ2"/>
<dbReference type="Pfam" id="PF00620">
    <property type="entry name" value="RhoGAP"/>
    <property type="match status" value="1"/>
</dbReference>
<dbReference type="PROSITE" id="PS50238">
    <property type="entry name" value="RHOGAP"/>
    <property type="match status" value="1"/>
</dbReference>
<dbReference type="InParanoid" id="A0A165PEZ2"/>
<proteinExistence type="predicted"/>
<dbReference type="Gene3D" id="1.10.555.10">
    <property type="entry name" value="Rho GTPase activation protein"/>
    <property type="match status" value="1"/>
</dbReference>
<dbReference type="InterPro" id="IPR050729">
    <property type="entry name" value="Rho-GAP"/>
</dbReference>
<dbReference type="Gene3D" id="1.20.1270.60">
    <property type="entry name" value="Arfaptin homology (AH) domain/BAR domain"/>
    <property type="match status" value="1"/>
</dbReference>
<dbReference type="EMBL" id="KV425890">
    <property type="protein sequence ID" value="KZW02078.1"/>
    <property type="molecule type" value="Genomic_DNA"/>
</dbReference>
<feature type="region of interest" description="Disordered" evidence="2">
    <location>
        <begin position="621"/>
        <end position="734"/>
    </location>
</feature>
<feature type="compositionally biased region" description="Polar residues" evidence="2">
    <location>
        <begin position="621"/>
        <end position="632"/>
    </location>
</feature>
<feature type="region of interest" description="Disordered" evidence="2">
    <location>
        <begin position="159"/>
        <end position="214"/>
    </location>
</feature>